<evidence type="ECO:0000256" key="7">
    <source>
        <dbReference type="ARBA" id="ARBA00023136"/>
    </source>
</evidence>
<dbReference type="InterPro" id="IPR045584">
    <property type="entry name" value="Pilin-like"/>
</dbReference>
<evidence type="ECO:0000256" key="3">
    <source>
        <dbReference type="ARBA" id="ARBA00022481"/>
    </source>
</evidence>
<keyword evidence="2" id="KW-1003">Cell membrane</keyword>
<proteinExistence type="predicted"/>
<keyword evidence="7" id="KW-0472">Membrane</keyword>
<dbReference type="Pfam" id="PF07963">
    <property type="entry name" value="N_methyl"/>
    <property type="match status" value="1"/>
</dbReference>
<accession>A0A2X3EYX5</accession>
<keyword evidence="5" id="KW-0812">Transmembrane</keyword>
<dbReference type="Proteomes" id="UP000251088">
    <property type="component" value="Unassembled WGS sequence"/>
</dbReference>
<evidence type="ECO:0000256" key="6">
    <source>
        <dbReference type="ARBA" id="ARBA00022989"/>
    </source>
</evidence>
<feature type="region of interest" description="Disordered" evidence="8">
    <location>
        <begin position="53"/>
        <end position="76"/>
    </location>
</feature>
<gene>
    <name evidence="9" type="ORF">NCTC9128_05293</name>
</gene>
<dbReference type="EMBL" id="UAWN01000014">
    <property type="protein sequence ID" value="SQC39165.1"/>
    <property type="molecule type" value="Genomic_DNA"/>
</dbReference>
<keyword evidence="3" id="KW-0488">Methylation</keyword>
<dbReference type="AlphaFoldDB" id="A0A2X3EYX5"/>
<reference evidence="9 10" key="1">
    <citation type="submission" date="2018-06" db="EMBL/GenBank/DDBJ databases">
        <authorList>
            <consortium name="Pathogen Informatics"/>
            <person name="Doyle S."/>
        </authorList>
    </citation>
    <scope>NUCLEOTIDE SEQUENCE [LARGE SCALE GENOMIC DNA]</scope>
    <source>
        <strain evidence="9 10">NCTC9128</strain>
    </source>
</reference>
<organism evidence="9 10">
    <name type="scientific">Klebsiella pneumoniae</name>
    <dbReference type="NCBI Taxonomy" id="573"/>
    <lineage>
        <taxon>Bacteria</taxon>
        <taxon>Pseudomonadati</taxon>
        <taxon>Pseudomonadota</taxon>
        <taxon>Gammaproteobacteria</taxon>
        <taxon>Enterobacterales</taxon>
        <taxon>Enterobacteriaceae</taxon>
        <taxon>Klebsiella/Raoultella group</taxon>
        <taxon>Klebsiella</taxon>
        <taxon>Klebsiella pneumoniae complex</taxon>
    </lineage>
</organism>
<dbReference type="GO" id="GO:0015628">
    <property type="term" value="P:protein secretion by the type II secretion system"/>
    <property type="evidence" value="ECO:0007669"/>
    <property type="project" value="TreeGrafter"/>
</dbReference>
<evidence type="ECO:0000256" key="4">
    <source>
        <dbReference type="ARBA" id="ARBA00022519"/>
    </source>
</evidence>
<name>A0A2X3EYX5_KLEPN</name>
<dbReference type="InterPro" id="IPR012902">
    <property type="entry name" value="N_methyl_site"/>
</dbReference>
<dbReference type="PANTHER" id="PTHR39583:SF2">
    <property type="entry name" value="TYPE II SECRETION SYSTEM PROTEIN J"/>
    <property type="match status" value="1"/>
</dbReference>
<keyword evidence="4" id="KW-0997">Cell inner membrane</keyword>
<evidence type="ECO:0000256" key="8">
    <source>
        <dbReference type="SAM" id="MobiDB-lite"/>
    </source>
</evidence>
<evidence type="ECO:0000313" key="10">
    <source>
        <dbReference type="Proteomes" id="UP000251088"/>
    </source>
</evidence>
<dbReference type="NCBIfam" id="TIGR02532">
    <property type="entry name" value="IV_pilin_GFxxxE"/>
    <property type="match status" value="1"/>
</dbReference>
<evidence type="ECO:0000256" key="2">
    <source>
        <dbReference type="ARBA" id="ARBA00022475"/>
    </source>
</evidence>
<dbReference type="SUPFAM" id="SSF54523">
    <property type="entry name" value="Pili subunits"/>
    <property type="match status" value="1"/>
</dbReference>
<protein>
    <submittedName>
        <fullName evidence="9">General secretion pathway protein J</fullName>
    </submittedName>
</protein>
<evidence type="ECO:0000256" key="5">
    <source>
        <dbReference type="ARBA" id="ARBA00022692"/>
    </source>
</evidence>
<keyword evidence="6" id="KW-1133">Transmembrane helix</keyword>
<feature type="compositionally biased region" description="Basic residues" evidence="8">
    <location>
        <begin position="62"/>
        <end position="76"/>
    </location>
</feature>
<sequence>MITKMRGFTLIETLLALAILAVLSAAAVMVLQNVIRADGLTREKSQQIAALPARLSPDSRRCHPHHSPSRQKQRHVFLRRTFQLQSDDWGLAFQPQRLAKPAGDPPALGDPERQLPSAPAAA</sequence>
<evidence type="ECO:0000313" key="9">
    <source>
        <dbReference type="EMBL" id="SQC39165.1"/>
    </source>
</evidence>
<dbReference type="GO" id="GO:0005886">
    <property type="term" value="C:plasma membrane"/>
    <property type="evidence" value="ECO:0007669"/>
    <property type="project" value="UniProtKB-SubCell"/>
</dbReference>
<evidence type="ECO:0000256" key="1">
    <source>
        <dbReference type="ARBA" id="ARBA00004377"/>
    </source>
</evidence>
<dbReference type="InterPro" id="IPR051621">
    <property type="entry name" value="T2SS_protein_J"/>
</dbReference>
<comment type="subcellular location">
    <subcellularLocation>
        <location evidence="1">Cell inner membrane</location>
        <topology evidence="1">Single-pass membrane protein</topology>
    </subcellularLocation>
</comment>
<feature type="region of interest" description="Disordered" evidence="8">
    <location>
        <begin position="95"/>
        <end position="122"/>
    </location>
</feature>
<dbReference type="PROSITE" id="PS00409">
    <property type="entry name" value="PROKAR_NTER_METHYL"/>
    <property type="match status" value="1"/>
</dbReference>
<dbReference type="PANTHER" id="PTHR39583">
    <property type="entry name" value="TYPE II SECRETION SYSTEM PROTEIN J-RELATED"/>
    <property type="match status" value="1"/>
</dbReference>